<dbReference type="InterPro" id="IPR007175">
    <property type="entry name" value="Rpr2/Snm1/Rpp21"/>
</dbReference>
<gene>
    <name evidence="2" type="ORF">CTI12_AA362480</name>
</gene>
<dbReference type="Gene3D" id="6.20.50.20">
    <property type="match status" value="1"/>
</dbReference>
<dbReference type="STRING" id="35608.A0A2U1MLT4"/>
<sequence>MSVAMRKASTGKKQINVKSSLKLQHLKDLAVWASHDAAIPSLGAFFGHHFAASSEALGSPVDPSLFACQRCESMLHPGFNCTIRIEKNKTNSRHKGKKTTNHPRNNIVYTCNFCSHRNMKRGTPQNTSQQKDKTNPKSTNNKSNNTLSSFKSKAPKYKDNVVANVIAAPLGSTPDEPSRSRMGNLETLKVKGKSTDMNHIAASLGSRADNPGRGNMGILEVCETLKVKDDFVDINTVAAPLRSRVDSPIGNIGVIKMSETLETRNDSVASGPNADDLEGGKMGVLEISETLKVKDGSAHINTIASPPGSTSDDPMGNIGNVEISETVNVINESTASAPNEDDPDRGKMDTLEMSETLRVIEDFADINTTADDLRGNIGIVEISETLEVKNDNAASGPVTPLTKPTLTLLDSKKKNRNRSAAKKTPAPNSTSEAPNVSTSNRRRRKSWTSLKEIAKNNEKSRRLF</sequence>
<dbReference type="Pfam" id="PF04032">
    <property type="entry name" value="Rpr2"/>
    <property type="match status" value="1"/>
</dbReference>
<protein>
    <submittedName>
        <fullName evidence="2">RNAse P, Rpr2/Rpp21 subunit</fullName>
    </submittedName>
</protein>
<dbReference type="PANTHER" id="PTHR36072">
    <property type="entry name" value="OS01G0541600 PROTEIN"/>
    <property type="match status" value="1"/>
</dbReference>
<feature type="region of interest" description="Disordered" evidence="1">
    <location>
        <begin position="410"/>
        <end position="464"/>
    </location>
</feature>
<dbReference type="PANTHER" id="PTHR36072:SF2">
    <property type="entry name" value="OS01G0531000 PROTEIN"/>
    <property type="match status" value="1"/>
</dbReference>
<evidence type="ECO:0000313" key="3">
    <source>
        <dbReference type="Proteomes" id="UP000245207"/>
    </source>
</evidence>
<name>A0A2U1MLT4_ARTAN</name>
<feature type="compositionally biased region" description="Low complexity" evidence="1">
    <location>
        <begin position="136"/>
        <end position="152"/>
    </location>
</feature>
<dbReference type="AlphaFoldDB" id="A0A2U1MLT4"/>
<organism evidence="2 3">
    <name type="scientific">Artemisia annua</name>
    <name type="common">Sweet wormwood</name>
    <dbReference type="NCBI Taxonomy" id="35608"/>
    <lineage>
        <taxon>Eukaryota</taxon>
        <taxon>Viridiplantae</taxon>
        <taxon>Streptophyta</taxon>
        <taxon>Embryophyta</taxon>
        <taxon>Tracheophyta</taxon>
        <taxon>Spermatophyta</taxon>
        <taxon>Magnoliopsida</taxon>
        <taxon>eudicotyledons</taxon>
        <taxon>Gunneridae</taxon>
        <taxon>Pentapetalae</taxon>
        <taxon>asterids</taxon>
        <taxon>campanulids</taxon>
        <taxon>Asterales</taxon>
        <taxon>Asteraceae</taxon>
        <taxon>Asteroideae</taxon>
        <taxon>Anthemideae</taxon>
        <taxon>Artemisiinae</taxon>
        <taxon>Artemisia</taxon>
    </lineage>
</organism>
<evidence type="ECO:0000313" key="2">
    <source>
        <dbReference type="EMBL" id="PWA62208.1"/>
    </source>
</evidence>
<proteinExistence type="predicted"/>
<accession>A0A2U1MLT4</accession>
<feature type="compositionally biased region" description="Basic and acidic residues" evidence="1">
    <location>
        <begin position="452"/>
        <end position="464"/>
    </location>
</feature>
<dbReference type="EMBL" id="PKPP01004920">
    <property type="protein sequence ID" value="PWA62208.1"/>
    <property type="molecule type" value="Genomic_DNA"/>
</dbReference>
<reference evidence="2 3" key="1">
    <citation type="journal article" date="2018" name="Mol. Plant">
        <title>The genome of Artemisia annua provides insight into the evolution of Asteraceae family and artemisinin biosynthesis.</title>
        <authorList>
            <person name="Shen Q."/>
            <person name="Zhang L."/>
            <person name="Liao Z."/>
            <person name="Wang S."/>
            <person name="Yan T."/>
            <person name="Shi P."/>
            <person name="Liu M."/>
            <person name="Fu X."/>
            <person name="Pan Q."/>
            <person name="Wang Y."/>
            <person name="Lv Z."/>
            <person name="Lu X."/>
            <person name="Zhang F."/>
            <person name="Jiang W."/>
            <person name="Ma Y."/>
            <person name="Chen M."/>
            <person name="Hao X."/>
            <person name="Li L."/>
            <person name="Tang Y."/>
            <person name="Lv G."/>
            <person name="Zhou Y."/>
            <person name="Sun X."/>
            <person name="Brodelius P.E."/>
            <person name="Rose J.K.C."/>
            <person name="Tang K."/>
        </authorList>
    </citation>
    <scope>NUCLEOTIDE SEQUENCE [LARGE SCALE GENOMIC DNA]</scope>
    <source>
        <strain evidence="3">cv. Huhao1</strain>
        <tissue evidence="2">Leaf</tissue>
    </source>
</reference>
<dbReference type="Proteomes" id="UP000245207">
    <property type="component" value="Unassembled WGS sequence"/>
</dbReference>
<evidence type="ECO:0000256" key="1">
    <source>
        <dbReference type="SAM" id="MobiDB-lite"/>
    </source>
</evidence>
<comment type="caution">
    <text evidence="2">The sequence shown here is derived from an EMBL/GenBank/DDBJ whole genome shotgun (WGS) entry which is preliminary data.</text>
</comment>
<dbReference type="GO" id="GO:0006396">
    <property type="term" value="P:RNA processing"/>
    <property type="evidence" value="ECO:0007669"/>
    <property type="project" value="InterPro"/>
</dbReference>
<feature type="compositionally biased region" description="Polar residues" evidence="1">
    <location>
        <begin position="426"/>
        <end position="439"/>
    </location>
</feature>
<feature type="region of interest" description="Disordered" evidence="1">
    <location>
        <begin position="119"/>
        <end position="154"/>
    </location>
</feature>
<dbReference type="OrthoDB" id="1937463at2759"/>
<keyword evidence="3" id="KW-1185">Reference proteome</keyword>